<evidence type="ECO:0000313" key="1">
    <source>
        <dbReference type="EMBL" id="VVM50093.1"/>
    </source>
</evidence>
<dbReference type="AlphaFoldDB" id="A0A5E6Q391"/>
<proteinExistence type="predicted"/>
<reference evidence="1 2" key="1">
    <citation type="submission" date="2019-09" db="EMBL/GenBank/DDBJ databases">
        <authorList>
            <person name="Chandra G."/>
            <person name="Truman W A."/>
        </authorList>
    </citation>
    <scope>NUCLEOTIDE SEQUENCE [LARGE SCALE GENOMIC DNA]</scope>
    <source>
        <strain evidence="1">PS645</strain>
    </source>
</reference>
<accession>A0A5E6Q391</accession>
<organism evidence="1 2">
    <name type="scientific">Pseudomonas fluorescens</name>
    <dbReference type="NCBI Taxonomy" id="294"/>
    <lineage>
        <taxon>Bacteria</taxon>
        <taxon>Pseudomonadati</taxon>
        <taxon>Pseudomonadota</taxon>
        <taxon>Gammaproteobacteria</taxon>
        <taxon>Pseudomonadales</taxon>
        <taxon>Pseudomonadaceae</taxon>
        <taxon>Pseudomonas</taxon>
    </lineage>
</organism>
<evidence type="ECO:0000313" key="2">
    <source>
        <dbReference type="Proteomes" id="UP000325607"/>
    </source>
</evidence>
<gene>
    <name evidence="1" type="ORF">PS645_00714</name>
</gene>
<name>A0A5E6Q391_PSEFL</name>
<protein>
    <submittedName>
        <fullName evidence="1">Uncharacterized protein</fullName>
    </submittedName>
</protein>
<sequence length="191" mass="20523">MRCCVIPADTDCNRLPQPCSSCRACEAAFEDAVLTKSFLAARTGRSLAVLGSCYRHRGCVRGTCPMRCCVIPTDTDLYSPRCNPVAAAEPARLRLRTQSSPRHFWQSKPDAASRCSAAATGIEAAFEALARCDAALFLLTQTVTASLQPCSSCRACETAFEDAVLTKSFLAARTGRSLAVLGSCYRHRGCV</sequence>
<dbReference type="Proteomes" id="UP000325607">
    <property type="component" value="Unassembled WGS sequence"/>
</dbReference>
<dbReference type="EMBL" id="CABVGX010000003">
    <property type="protein sequence ID" value="VVM50093.1"/>
    <property type="molecule type" value="Genomic_DNA"/>
</dbReference>